<evidence type="ECO:0000313" key="2">
    <source>
        <dbReference type="EMBL" id="MBS3652083.1"/>
    </source>
</evidence>
<dbReference type="EMBL" id="JAGWCR010000019">
    <property type="protein sequence ID" value="MBS3652083.1"/>
    <property type="molecule type" value="Genomic_DNA"/>
</dbReference>
<protein>
    <submittedName>
        <fullName evidence="2">Mu transposase C-terminal domain-containing protein</fullName>
    </submittedName>
</protein>
<evidence type="ECO:0000313" key="3">
    <source>
        <dbReference type="Proteomes" id="UP000680348"/>
    </source>
</evidence>
<dbReference type="InterPro" id="IPR015378">
    <property type="entry name" value="Transposase-like_Mu_C"/>
</dbReference>
<reference evidence="2" key="1">
    <citation type="submission" date="2021-04" db="EMBL/GenBank/DDBJ databases">
        <title>Pseudaminobacter soli sp. nov., isolated from paddy soil contaminated by heavy metals.</title>
        <authorList>
            <person name="Zhang K."/>
        </authorList>
    </citation>
    <scope>NUCLEOTIDE SEQUENCE</scope>
    <source>
        <strain evidence="2">19-2017</strain>
    </source>
</reference>
<name>A0A942I4L4_9HYPH</name>
<dbReference type="Proteomes" id="UP000680348">
    <property type="component" value="Unassembled WGS sequence"/>
</dbReference>
<organism evidence="2 3">
    <name type="scientific">Pseudaminobacter soli</name>
    <name type="common">ex Zhang et al. 2022</name>
    <dbReference type="NCBI Taxonomy" id="2831468"/>
    <lineage>
        <taxon>Bacteria</taxon>
        <taxon>Pseudomonadati</taxon>
        <taxon>Pseudomonadota</taxon>
        <taxon>Alphaproteobacteria</taxon>
        <taxon>Hyphomicrobiales</taxon>
        <taxon>Phyllobacteriaceae</taxon>
        <taxon>Pseudaminobacter</taxon>
    </lineage>
</organism>
<dbReference type="Pfam" id="PF09299">
    <property type="entry name" value="Mu-transpos_C"/>
    <property type="match status" value="1"/>
</dbReference>
<dbReference type="AlphaFoldDB" id="A0A942I4L4"/>
<comment type="caution">
    <text evidence="2">The sequence shown here is derived from an EMBL/GenBank/DDBJ whole genome shotgun (WGS) entry which is preliminary data.</text>
</comment>
<feature type="domain" description="Transposase-like Mu C-terminal" evidence="1">
    <location>
        <begin position="59"/>
        <end position="109"/>
    </location>
</feature>
<sequence>MKRLGREILAAFSKTNSERYKRGSPIREWASAGVPGKLSRAPITSKFKPGHDFGNLNDLRRIQHRGVRFLNLYYRSEKLARLYKQVGRAHVRIKADLENLGTIWVAENRRGADWISASCECDMEGVSAAVWSAKVAALRRNCSDIPISDDGISDDR</sequence>
<keyword evidence="3" id="KW-1185">Reference proteome</keyword>
<gene>
    <name evidence="2" type="ORF">KEU06_26120</name>
</gene>
<proteinExistence type="predicted"/>
<accession>A0A942I4L4</accession>
<evidence type="ECO:0000259" key="1">
    <source>
        <dbReference type="Pfam" id="PF09299"/>
    </source>
</evidence>